<name>A7ANI8_BABBO</name>
<evidence type="ECO:0000313" key="2">
    <source>
        <dbReference type="EMBL" id="EDO08122.1"/>
    </source>
</evidence>
<feature type="compositionally biased region" description="Basic and acidic residues" evidence="1">
    <location>
        <begin position="137"/>
        <end position="155"/>
    </location>
</feature>
<accession>A7ANI8</accession>
<reference evidence="3" key="2">
    <citation type="journal article" date="2020" name="Data Brief">
        <title>Transcriptome dataset of Babesia bovis life stages within vertebrate and invertebrate hosts.</title>
        <authorList>
            <person name="Ueti M.W."/>
            <person name="Johnson W.C."/>
            <person name="Kappmeyer L.S."/>
            <person name="Herndon D.R."/>
            <person name="Mousel M.R."/>
            <person name="Reif K.E."/>
            <person name="Taus N.S."/>
            <person name="Ifeonu O.O."/>
            <person name="Silva J.C."/>
            <person name="Suarez C.E."/>
            <person name="Brayton K.A."/>
        </authorList>
    </citation>
    <scope>NUCLEOTIDE SEQUENCE [LARGE SCALE GENOMIC DNA]</scope>
</reference>
<feature type="region of interest" description="Disordered" evidence="1">
    <location>
        <begin position="122"/>
        <end position="162"/>
    </location>
</feature>
<dbReference type="AlphaFoldDB" id="A7ANI8"/>
<dbReference type="GeneID" id="5479939"/>
<sequence length="162" mass="18144">MELPRRNNGFRKVAKWIVGAAVVAGASHGIVMAQEETPKIPEVPEEMETKTEVPEVPEGKQTKTEVTDAPEEMETKTEVPEVPEGKQTKTEVTKGKQAIKLSGWSTFRSRPDSGWYVDTIKPAKGPLPDILTFHQRNPLDKMHLKKNDDKKKKQQSDNSTPN</sequence>
<dbReference type="VEuPathDB" id="PiroplasmaDB:BBOV_III005590"/>
<reference evidence="3" key="3">
    <citation type="journal article" date="2021" name="Int. J. Parasitol.">
        <title>Comparative analysis of gene expression between Babesia bovis blood stages and kinetes allowed by improved genome annotation.</title>
        <authorList>
            <person name="Ueti M.W."/>
            <person name="Johnson W.C."/>
            <person name="Kappmeyer L.S."/>
            <person name="Herndon D.R."/>
            <person name="Mousel M.R."/>
            <person name="Reif K.E."/>
            <person name="Taus N.S."/>
            <person name="Ifeonu O.O."/>
            <person name="Silva J.C."/>
            <person name="Suarez C.E."/>
            <person name="Brayton K.A."/>
        </authorList>
    </citation>
    <scope>NUCLEOTIDE SEQUENCE [LARGE SCALE GENOMIC DNA]</scope>
</reference>
<feature type="compositionally biased region" description="Basic and acidic residues" evidence="1">
    <location>
        <begin position="73"/>
        <end position="94"/>
    </location>
</feature>
<gene>
    <name evidence="2" type="ORF">BBOV_III005590</name>
</gene>
<dbReference type="InParanoid" id="A7ANI8"/>
<proteinExistence type="predicted"/>
<feature type="region of interest" description="Disordered" evidence="1">
    <location>
        <begin position="35"/>
        <end position="96"/>
    </location>
</feature>
<dbReference type="EMBL" id="AAXT01000001">
    <property type="protein sequence ID" value="EDO08122.1"/>
    <property type="molecule type" value="Genomic_DNA"/>
</dbReference>
<keyword evidence="3" id="KW-1185">Reference proteome</keyword>
<organism evidence="2 3">
    <name type="scientific">Babesia bovis</name>
    <dbReference type="NCBI Taxonomy" id="5865"/>
    <lineage>
        <taxon>Eukaryota</taxon>
        <taxon>Sar</taxon>
        <taxon>Alveolata</taxon>
        <taxon>Apicomplexa</taxon>
        <taxon>Aconoidasida</taxon>
        <taxon>Piroplasmida</taxon>
        <taxon>Babesiidae</taxon>
        <taxon>Babesia</taxon>
    </lineage>
</organism>
<dbReference type="RefSeq" id="XP_001611690.1">
    <property type="nucleotide sequence ID" value="XM_001611640.1"/>
</dbReference>
<dbReference type="KEGG" id="bbo:BBOV_III005590"/>
<feature type="compositionally biased region" description="Basic and acidic residues" evidence="1">
    <location>
        <begin position="47"/>
        <end position="66"/>
    </location>
</feature>
<evidence type="ECO:0000313" key="3">
    <source>
        <dbReference type="Proteomes" id="UP000002173"/>
    </source>
</evidence>
<comment type="caution">
    <text evidence="2">The sequence shown here is derived from an EMBL/GenBank/DDBJ whole genome shotgun (WGS) entry which is preliminary data.</text>
</comment>
<protein>
    <submittedName>
        <fullName evidence="2">Uncharacterized protein</fullName>
    </submittedName>
</protein>
<dbReference type="Proteomes" id="UP000002173">
    <property type="component" value="Unassembled WGS sequence"/>
</dbReference>
<reference evidence="2 3" key="1">
    <citation type="journal article" date="2007" name="PLoS Pathog.">
        <title>Genome sequence of Babesia bovis and comparative analysis of apicomplexan hemoprotozoa.</title>
        <authorList>
            <person name="Brayton K.A."/>
            <person name="Lau A.O.T."/>
            <person name="Herndon D.R."/>
            <person name="Hannick L."/>
            <person name="Kappmeyer L.S."/>
            <person name="Berens S.J."/>
            <person name="Bidwell S.L."/>
            <person name="Brown W.C."/>
            <person name="Crabtree J."/>
            <person name="Fadrosh D."/>
            <person name="Feldblum T."/>
            <person name="Forberger H.A."/>
            <person name="Haas B.J."/>
            <person name="Howell J.M."/>
            <person name="Khouri H."/>
            <person name="Koo H."/>
            <person name="Mann D.J."/>
            <person name="Norimine J."/>
            <person name="Paulsen I.T."/>
            <person name="Radune D."/>
            <person name="Ren Q."/>
            <person name="Smith R.K. Jr."/>
            <person name="Suarez C.E."/>
            <person name="White O."/>
            <person name="Wortman J.R."/>
            <person name="Knowles D.P. Jr."/>
            <person name="McElwain T.F."/>
            <person name="Nene V.M."/>
        </authorList>
    </citation>
    <scope>NUCLEOTIDE SEQUENCE [LARGE SCALE GENOMIC DNA]</scope>
    <source>
        <strain evidence="2">T2Bo</strain>
    </source>
</reference>
<evidence type="ECO:0000256" key="1">
    <source>
        <dbReference type="SAM" id="MobiDB-lite"/>
    </source>
</evidence>